<dbReference type="PROSITE" id="PS50004">
    <property type="entry name" value="C2"/>
    <property type="match status" value="4"/>
</dbReference>
<dbReference type="PRINTS" id="PR00300">
    <property type="entry name" value="CLPPROTEASEA"/>
</dbReference>
<feature type="repeat" description="TPR" evidence="8">
    <location>
        <begin position="4178"/>
        <end position="4211"/>
    </location>
</feature>
<dbReference type="Gene3D" id="1.20.1090.10">
    <property type="entry name" value="Dehydroquinate synthase-like - alpha domain"/>
    <property type="match status" value="1"/>
</dbReference>
<feature type="region of interest" description="Disordered" evidence="12">
    <location>
        <begin position="2531"/>
        <end position="2550"/>
    </location>
</feature>
<dbReference type="InterPro" id="IPR001270">
    <property type="entry name" value="ClpA/B"/>
</dbReference>
<dbReference type="InterPro" id="IPR019734">
    <property type="entry name" value="TPR_rpt"/>
</dbReference>
<feature type="repeat" description="TPR" evidence="8">
    <location>
        <begin position="3358"/>
        <end position="3391"/>
    </location>
</feature>
<dbReference type="InterPro" id="IPR016037">
    <property type="entry name" value="DHQ_synth_AroB"/>
</dbReference>
<feature type="repeat" description="TPR" evidence="8">
    <location>
        <begin position="4076"/>
        <end position="4109"/>
    </location>
</feature>
<dbReference type="CDD" id="cd00030">
    <property type="entry name" value="C2"/>
    <property type="match status" value="4"/>
</dbReference>
<dbReference type="NCBIfam" id="TIGR01357">
    <property type="entry name" value="aroB"/>
    <property type="match status" value="1"/>
</dbReference>
<evidence type="ECO:0000313" key="15">
    <source>
        <dbReference type="EMBL" id="CAK9107710.1"/>
    </source>
</evidence>
<dbReference type="InterPro" id="IPR027417">
    <property type="entry name" value="P-loop_NTPase"/>
</dbReference>
<dbReference type="SMART" id="SM00382">
    <property type="entry name" value="AAA"/>
    <property type="match status" value="2"/>
</dbReference>
<feature type="domain" description="C2" evidence="13">
    <location>
        <begin position="131"/>
        <end position="251"/>
    </location>
</feature>
<dbReference type="PANTHER" id="PTHR44858:SF1">
    <property type="entry name" value="UDP-N-ACETYLGLUCOSAMINE--PEPTIDE N-ACETYLGLUCOSAMINYLTRANSFERASE SPINDLY-RELATED"/>
    <property type="match status" value="1"/>
</dbReference>
<dbReference type="InterPro" id="IPR056179">
    <property type="entry name" value="DHQS_C"/>
</dbReference>
<dbReference type="Pfam" id="PF13181">
    <property type="entry name" value="TPR_8"/>
    <property type="match status" value="10"/>
</dbReference>
<feature type="repeat" description="TPR" evidence="8">
    <location>
        <begin position="4458"/>
        <end position="4491"/>
    </location>
</feature>
<comment type="similarity">
    <text evidence="10">Belongs to the ClpA/ClpB family.</text>
</comment>
<feature type="domain" description="Clp R" evidence="14">
    <location>
        <begin position="2068"/>
        <end position="2212"/>
    </location>
</feature>
<feature type="repeat" description="TPR" evidence="8">
    <location>
        <begin position="4492"/>
        <end position="4525"/>
    </location>
</feature>
<dbReference type="SUPFAM" id="SSF48452">
    <property type="entry name" value="TPR-like"/>
    <property type="match status" value="8"/>
</dbReference>
<evidence type="ECO:0000259" key="13">
    <source>
        <dbReference type="PROSITE" id="PS50004"/>
    </source>
</evidence>
<name>A0ABP0S5T5_9DINO</name>
<feature type="repeat" description="TPR" evidence="8">
    <location>
        <begin position="3460"/>
        <end position="3493"/>
    </location>
</feature>
<feature type="repeat" description="TPR" evidence="8">
    <location>
        <begin position="4811"/>
        <end position="4844"/>
    </location>
</feature>
<comment type="caution">
    <text evidence="15">The sequence shown here is derived from an EMBL/GenBank/DDBJ whole genome shotgun (WGS) entry which is preliminary data.</text>
</comment>
<feature type="repeat" description="TPR" evidence="8">
    <location>
        <begin position="4526"/>
        <end position="4559"/>
    </location>
</feature>
<keyword evidence="3 10" id="KW-0547">Nucleotide-binding</keyword>
<evidence type="ECO:0000256" key="5">
    <source>
        <dbReference type="ARBA" id="ARBA00022840"/>
    </source>
</evidence>
<feature type="repeat" description="TPR" evidence="8">
    <location>
        <begin position="4911"/>
        <end position="4944"/>
    </location>
</feature>
<feature type="repeat" description="TPR" evidence="8">
    <location>
        <begin position="3595"/>
        <end position="3628"/>
    </location>
</feature>
<dbReference type="Pfam" id="PF13414">
    <property type="entry name" value="TPR_11"/>
    <property type="match status" value="3"/>
</dbReference>
<dbReference type="InterPro" id="IPR028299">
    <property type="entry name" value="ClpA/B_CS2"/>
</dbReference>
<dbReference type="CDD" id="cd19499">
    <property type="entry name" value="RecA-like_ClpB_Hsp104-like"/>
    <property type="match status" value="1"/>
</dbReference>
<feature type="repeat" description="TPR" evidence="8">
    <location>
        <begin position="4777"/>
        <end position="4810"/>
    </location>
</feature>
<feature type="repeat" description="TPR" evidence="8">
    <location>
        <begin position="3290"/>
        <end position="3323"/>
    </location>
</feature>
<feature type="repeat" description="TPR" evidence="8">
    <location>
        <begin position="4877"/>
        <end position="4910"/>
    </location>
</feature>
<dbReference type="InterPro" id="IPR000008">
    <property type="entry name" value="C2_dom"/>
</dbReference>
<sequence length="5026" mass="553509">MGGTASTEAESTRTKEKSKKKKKKEQPQDDKDLIGADDTTRDAPFEQGATTSHEEWPPGEPPSTVERPPTWPDLAAEPTMPIDDTSPGPRGVPEPGGTPRQPEQRSFGIFGAMPGQSSRPYAELASPSPLGAASPQSTSPLQRAVGPKYLRVRILKAYNLPLQSTGLTGDLADSYVAARVQRQIFRTCCVEREATCVWTEDNEHTFQLHEPCSLELQVMSISASHEEVLGKASLAVHEDAERVWQRHRLPLQGGSRSVRSELELEMLLEHQADTQPEAKPKEELEYQLGPRVFQPQPHALPWQGVRVLELSCRSWTAALCGQVMAACGAEVIRVAFGEEALLQQKKSNAQRGPSGTAGTGTDTVPNAVPRQLHVGKRLAPYNVEDPEELSVLKSELLMGCSLLLTDLCAEELEQMQLGAASLRQQCPWLIFVHASVVGMRADLSNKGVEDAGAFFSLSGLAEQLGHFLGPSGLAAAAAASALFGVCSMAVLRRRCGAPGDRVEMSIFRSGRWCSALGALTGWAAPPAPAEHHRSGAAALAAPPRGEAEALALPFDVEGVARRPGKRAKVERKPQWSVLEPSALLPPVLTPTAPCAAELPLARVAVLEISDEYQVGAMALGALLADLGARVTKLERPQRPDPWQRTCPQLYKDLTARKVVQVVNYSGIGGQDAQGHPVPGQAAVYRALAETTLLITNLPSQALESWGYDPKHLRQMFPHLIIVWISTWGSDEEARHREKLEGRKGGREAHAFWEASGLCQLCNGVPMPPGLSELVVAQQALGGVGLALLRQQRTGQGQFVQVSRYRSGLFCQRLAALDPPRPLTSPLLQTLDGRFLRLLGRGHKPHDAWVLLHALGRRESLSDHVGGNMEKARSKLKDFTWEELQKHQDELLACAREWSFQDLAKAFQEKGIDWFVEEMRPMDAEALHRPDGADGDGGMPGFEIQVIGDSRVLIAPGLLEEIPARLEACGVKPAALAMVSDKTVDGHYGDRLMNAFAAHYGDRDASPKLVRFAFAPGEASKNRETKAQIEDFMLSHKCTRDSAIIALGGGVVGDLAGFTAATYMRGVPVVQVPTSTMAMIDSSVGGKTALNVPAGKNLIGAFHQPKVIFADPTVLSTLSRREVVEGLAEAIKMGVIRDAELFQTMAEHAERIIALDAQLLQEVLHKAVKHKAEIVAIDEKETGLRATLNYGHTIGHAIEALVSPEMLHGECVSIGCVWEAELAVRMGHLEASKVPVIRSCFQKYGLPVVAPKGLTLERLMEKMAVDKKNQGKTIRCTVITSVGASVDHPLPVQRELMEVLLASKFCKTTINAVPSQDQWPSPSLAQRAKQLEELRGRQQNAAEKALQMGQHASELKQRFGESKAQAQEELLDRLHDQSEQQRRLEKLREQYHSGVAPVLGVTVDGAQGLASETRGRRISTYCVIEVVNKPFTRLQSPQLQGPSPLWDYTGVISGWAFGDVLKLAVYHREPAAEVDHNAAPASVEHTTVLYLQVAAAYNLINRDSGIMGDVSDPYVVAQVGEMVQQTPSVSNELNPVWKERNQFAFNVVDHELDRYLLLQVMNSNVTKDDGLGRVRLDTRSIDPGRWHHYRLKLEEGQGGELEFDVYLKPAEPCKPHAAQDELIGQAEVGMSQFYPHGFEGQLPLFLNSKPTQGILEVFLEVQPQGVKINRSVNRRGSHRRTSSDLSMMSRRSSYAIGRSRSQVSSTDLGDMHIEPRPAGESEKSVLQIRVNSAANLTNVDSGLFGDVSDPYVVLRVANTEQKTEVLKNTLNPVWQEKNLFSFSVGAEDNKVELEVMDSNNFKDVSLGRCELDLRSIQHGMWTRFNEKLVAGVRGELAFDLYFQATEYRLLVAEQGSMLHVRVNNARNLPNTDTGVGRPVPHAFRRKSMDFAGQAIGTASELKEGEGSCGFAEAGRAERRRRMQRMGALAEEREDCLAAVATSALAPVCLDRPFVIGTGQVARAKPYEAPTASVLTETVQEERSGARTAASAASALAASALGLRWIFPKRRGLRAKAEKPVQVAGGAAGCAPGSSSFSSNGSSFLGSSMAGSVTSCGRSASATSSMTMLFERFNEKALRSVLWAQEQSRRMGQPQVNVDTLLLGVLKQGGGVTEKVVKRLNLDLAAITKTLQERAERGSQPPPAEIPFAEDCKKVLDGAVKESKDMGSAAIDPIHILLALLRSEESETVQDLLTMEPEKFIQEIKAEIQRMEEEAEKTGDTTGLVQKKATKALDEFGKNLTEAAANGLMDPLVGRDEEINRAIQILARRSKNNPVLIGEPGVGKTAIAEGLAMRIVAGDVPEMLTDKIIIELDMGSLLSGAKYRGEFEERLKNIIQEVRDDPNIILMIDEIHTLVGAGGGGDGGAMDAANILKPALARGDMQIIGATTVEEYRKYVEKDKALERRFQPVSVPEPTVDEAVQILRGIARKYEAHHRIRYSEEALQSCVKFASQYIQDRYLPDKAIDLLDETGARVQLRQLATVPEDAWELRQELRDVEAQKESAVRVQDFKKAGELKKKEDDLQCQLYQFMKKSKDEPPAEPVEEVPKDPKAEAKEEAKVVELPPLSAEDVEEALAKPVVTENDVASVVSAWTKVPVEKVSADESVRLVHLEDTLHNRVIGQEEAVVAIAKAVRRARAGLQNPKRPIASFIFCGPTGVGKTELCKALAEAYFGMEDSMIRLDMSEYMEKHTVAKLIGSPPGYVGYDEESQLTDPVRRKPYSLVLFDEVEKAHPDVFNLMLQVLEDGHLTDSKGRIVSFKNTLIILTSNCGAKEIEKTLIGQGLGFDAGEEEPGTSMYQRLKTKVHEQLKGFFRPEFLNRLDEIIVFKSLNKQEVREIAELEFRKTFKRCQERGITLSLTDRFKTKVVDEGYDPVYGARPLRRAIMRLLDDKLAEAFLHEPTVEGECIICDIDEESEVVVLRQKLGQGDAEPVPEEVEVSEVTSDPYVIVKVGDLQRRTPTIDNNLNPDWQDGNLFTFSVAEEDATMELEVMNANVVRDDSLGTASVKIGDLEPNHWCRLVEKIGQGATVELDAFFKPSELGRLNNGPEQRVVTRARRVGHGGGHRYTLLFAPPSTASCLGSKKMFREDVVFMAQELERSDHEEGPLLRSLSESEGNFGSPDIQDCDKAIEVDPKSPSAFCNRGLAKTMMRLHQSAIEDYDRAIGLDPRNAKAWSYRAEAKIRLGLHEAAIEDYDQAIEDCNRAIGLDENFAFAYGHSNQAGRAASARACNRALAKSELGMHRSAIEDHNRAVQLDPRSASAFNNRALAKSELGMHVGAIQDYDKAIQLDPHSARTFHNRALANSQLGLHSKALEDYDRAIELDPNFEHAFCNRGLEKIRLGMHQGAIEDYDKTIDLDPLSPTAFSNRAFAKRELGMHQAAILDYDKAIELEPSFAVAFCNRAFSKIRLGLYLGAVHDYDRALELDRNSASAFCNRALAKNRLGRYQEAIEDCNQAIEMDSGLASAFSYRAEAQIKLGMHEAAIEDYDEAIRLDPKSASAFNNRALGKRRLGMHEGAIEDCGKALALQPKSAYAFFNRALAKSELGRHREAIADYDRAIKLDPNASAFYSRASSKFRLDMKEAAIADYDKAIQLDPKYASAFCNRALAKSELGEHANALEDYEHAIRLDPTCASAFFNRALAKVALGMHDAAIEDYDTAIQLDSTHASAFYNRALAKSELGMHAAAIEDYDRAIELDEAWAGRAGAFCNRALAKSELGMHQAAVEDCNLAIHRDPTSATAFNNRALAKIRLHQATDESGKEIRLEAHLPGAFSTLHEDKDDAVLDDTAMVSDPTSASAYCRRALARIRQGMPQKALEDYDEAIQLAPNFVSAFSCRAEAKIRLGMHAAAIADYDQAIELDGNFVSAFSYRALAKIKLGRYQAAIEDYNKSIELDPKCVSALCNRALAKSELGLHQAAVEDYDKAVKLDPDSASIFCNRAGVKFRQGMYEAAIVDYDKAIRQGRILMIPLVSCLLCVGSERAVSHRALVKRRVELYQALRDCNKAIELDPGSVCAFCNRALAKSELGMYREAIADYDRALELDPTSMRASNNRGSTKIMLGMYAAAIEDYDRTIKLDPNSSSAFCNRALAKIGLRQLQSAIENCNKAIELDPTSPNAFYSRALAKFKLGMHEEAIEDYDKAIALDPNFANAFYNRGLSKFGLGMHEESIADYDRAIALDPSSARAFCNRALAKFSLGGCDEAIKDYDKAIDLDQKFAFAFGNRALAKAKLGLHQSAIEDYDRAVELDPNSASAFNNRALARSELGMFEGAIEDFDRSIALDGNEPSTFHNRALSQSQLGMHSKALEDYDRAAIEDYDRSIGLDPNSASAFSNRAIAKSELGMHQAAIEDYDRAIELEPNSASAFGNRALAHLRLGMHEAAVDDYGKAIELAPNFASAFCNRALAKNRLGMHQEAVEDCNEAIRMDSQLVSAYSYRAEAEFRLGMYKAAIEDYDKVIELDPSSSRAFINRALVKRRLAKHDEAVDDCSHAISLHPNSASAFFNRALAESEMDLHQEALEDCTRAIKLDPKSSSASYNRGLVKFKLGRYQGAIEDFCGAIELDPKNSSAFCNRAVAKFNLGMHQEAVEDYNRAIELDQNFARAFCNRALAKSELGMHQAALEDCNQAVKLDPKLVSAFNNRALAQIRLRMYQAAIEDLNMAIELEPNLAGVFSHRFPVNNHALMLCNRALAKNELGMHQEALVDYNRAIELEPRSARAFNNRGSAKFRLGMTAAALEDFDKAIQLEPTFAWALCNRGLAKIALDRNEAAIEDCNRALELEPHFFSAFYNRALAQSKLGLHQDAIEDYNKSIRLNPRSESAYYNRALAKFNLGMHEAAVADYDKAIQLDPIARSFCNRALANFHLGLYDVALEDYDRALRLEHSAVAFYNRALVEARRGKYESAVRDYGRAIELDPNAGIAFHGRASAKFKLGLHEDAIDDYDRALQLDPSSARAFYDRASAKFRLGLHEGAIEDYDQSIELDSSYAGAFCNRALAKRKLGRHQEALADWKKTLALDPNYAADMHKLFQVKTDG</sequence>
<evidence type="ECO:0008006" key="17">
    <source>
        <dbReference type="Google" id="ProtNLM"/>
    </source>
</evidence>
<dbReference type="PROSITE" id="PS00870">
    <property type="entry name" value="CLPAB_1"/>
    <property type="match status" value="1"/>
</dbReference>
<keyword evidence="7" id="KW-0456">Lyase</keyword>
<dbReference type="PANTHER" id="PTHR44858">
    <property type="entry name" value="TETRATRICOPEPTIDE REPEAT PROTEIN 6"/>
    <property type="match status" value="1"/>
</dbReference>
<feature type="repeat" description="TPR" evidence="8">
    <location>
        <begin position="4322"/>
        <end position="4355"/>
    </location>
</feature>
<keyword evidence="16" id="KW-1185">Reference proteome</keyword>
<feature type="repeat" description="TPR" evidence="8">
    <location>
        <begin position="4945"/>
        <end position="4978"/>
    </location>
</feature>
<dbReference type="Gene3D" id="3.40.50.10540">
    <property type="entry name" value="Crotonobetainyl-coa:carnitine coa-transferase, domain 1"/>
    <property type="match status" value="2"/>
</dbReference>
<dbReference type="Gene3D" id="1.25.40.10">
    <property type="entry name" value="Tetratricopeptide repeat domain"/>
    <property type="match status" value="23"/>
</dbReference>
<feature type="repeat" description="TPR" evidence="8">
    <location>
        <begin position="4628"/>
        <end position="4661"/>
    </location>
</feature>
<proteinExistence type="inferred from homology"/>
<dbReference type="Gene3D" id="2.60.40.150">
    <property type="entry name" value="C2 domain"/>
    <property type="match status" value="4"/>
</dbReference>
<feature type="repeat" description="TPR" evidence="8">
    <location>
        <begin position="4743"/>
        <end position="4776"/>
    </location>
</feature>
<dbReference type="SUPFAM" id="SSF89796">
    <property type="entry name" value="CoA-transferase family III (CaiB/BaiF)"/>
    <property type="match status" value="2"/>
</dbReference>
<dbReference type="Pfam" id="PF02861">
    <property type="entry name" value="Clp_N"/>
    <property type="match status" value="1"/>
</dbReference>
<dbReference type="Pfam" id="PF01761">
    <property type="entry name" value="DHQ_synthase"/>
    <property type="match status" value="1"/>
</dbReference>
<evidence type="ECO:0000256" key="1">
    <source>
        <dbReference type="ARBA" id="ARBA00008383"/>
    </source>
</evidence>
<feature type="repeat" description="TPR" evidence="8">
    <location>
        <begin position="4110"/>
        <end position="4143"/>
    </location>
</feature>
<reference evidence="15 16" key="1">
    <citation type="submission" date="2024-02" db="EMBL/GenBank/DDBJ databases">
        <authorList>
            <person name="Chen Y."/>
            <person name="Shah S."/>
            <person name="Dougan E. K."/>
            <person name="Thang M."/>
            <person name="Chan C."/>
        </authorList>
    </citation>
    <scope>NUCLEOTIDE SEQUENCE [LARGE SCALE GENOMIC DNA]</scope>
</reference>
<dbReference type="PROSITE" id="PS50293">
    <property type="entry name" value="TPR_REGION"/>
    <property type="match status" value="3"/>
</dbReference>
<feature type="domain" description="C2" evidence="13">
    <location>
        <begin position="2898"/>
        <end position="3018"/>
    </location>
</feature>
<dbReference type="InterPro" id="IPR036628">
    <property type="entry name" value="Clp_N_dom_sf"/>
</dbReference>
<feature type="repeat" description="TPR" evidence="8">
    <location>
        <begin position="3663"/>
        <end position="3696"/>
    </location>
</feature>
<feature type="repeat" description="TPR" evidence="8">
    <location>
        <begin position="3256"/>
        <end position="3289"/>
    </location>
</feature>
<dbReference type="Pfam" id="PF07724">
    <property type="entry name" value="AAA_2"/>
    <property type="match status" value="1"/>
</dbReference>
<protein>
    <recommendedName>
        <fullName evidence="17">3-dehydroquinate synthase</fullName>
    </recommendedName>
</protein>
<dbReference type="Pfam" id="PF10431">
    <property type="entry name" value="ClpB_D2-small"/>
    <property type="match status" value="1"/>
</dbReference>
<gene>
    <name evidence="15" type="ORF">CCMP2556_LOCUS50245</name>
</gene>
<feature type="repeat" description="TPR" evidence="8">
    <location>
        <begin position="4042"/>
        <end position="4075"/>
    </location>
</feature>
<feature type="repeat" description="TPR" evidence="8">
    <location>
        <begin position="4356"/>
        <end position="4389"/>
    </location>
</feature>
<feature type="repeat" description="TPR" evidence="8">
    <location>
        <begin position="4709"/>
        <end position="4742"/>
    </location>
</feature>
<dbReference type="Gene3D" id="3.40.50.300">
    <property type="entry name" value="P-loop containing nucleotide triphosphate hydrolases"/>
    <property type="match status" value="2"/>
</dbReference>
<dbReference type="InterPro" id="IPR018368">
    <property type="entry name" value="ClpA/B_CS1"/>
</dbReference>
<feature type="repeat" description="TPR" evidence="8">
    <location>
        <begin position="3133"/>
        <end position="3166"/>
    </location>
</feature>
<feature type="repeat" description="TPR" evidence="8">
    <location>
        <begin position="3324"/>
        <end position="3357"/>
    </location>
</feature>
<dbReference type="InterPro" id="IPR003959">
    <property type="entry name" value="ATPase_AAA_core"/>
</dbReference>
<comment type="similarity">
    <text evidence="1">Belongs to the CoA-transferase III family.</text>
</comment>
<dbReference type="InterPro" id="IPR023606">
    <property type="entry name" value="CoA-Trfase_III_dom_1_sf"/>
</dbReference>
<feature type="repeat" description="TPR" evidence="8">
    <location>
        <begin position="4144"/>
        <end position="4177"/>
    </location>
</feature>
<dbReference type="CDD" id="cd08195">
    <property type="entry name" value="DHQS"/>
    <property type="match status" value="1"/>
</dbReference>
<dbReference type="Proteomes" id="UP001642484">
    <property type="component" value="Unassembled WGS sequence"/>
</dbReference>
<dbReference type="Pfam" id="PF02515">
    <property type="entry name" value="CoA_transf_3"/>
    <property type="match status" value="2"/>
</dbReference>
<evidence type="ECO:0000313" key="16">
    <source>
        <dbReference type="Proteomes" id="UP001642484"/>
    </source>
</evidence>
<dbReference type="InterPro" id="IPR035892">
    <property type="entry name" value="C2_domain_sf"/>
</dbReference>
<evidence type="ECO:0000259" key="14">
    <source>
        <dbReference type="PROSITE" id="PS51903"/>
    </source>
</evidence>
<feature type="domain" description="C2" evidence="13">
    <location>
        <begin position="1469"/>
        <end position="1590"/>
    </location>
</feature>
<dbReference type="SMART" id="SM00239">
    <property type="entry name" value="C2"/>
    <property type="match status" value="4"/>
</dbReference>
<dbReference type="EMBL" id="CAXAMN010027028">
    <property type="protein sequence ID" value="CAK9107710.1"/>
    <property type="molecule type" value="Genomic_DNA"/>
</dbReference>
<keyword evidence="5 10" id="KW-0067">ATP-binding</keyword>
<feature type="repeat" description="TPR" evidence="8">
    <location>
        <begin position="3792"/>
        <end position="3825"/>
    </location>
</feature>
<feature type="compositionally biased region" description="Basic and acidic residues" evidence="12">
    <location>
        <begin position="25"/>
        <end position="44"/>
    </location>
</feature>
<feature type="repeat" description="TPR" evidence="8">
    <location>
        <begin position="4008"/>
        <end position="4041"/>
    </location>
</feature>
<evidence type="ECO:0000256" key="2">
    <source>
        <dbReference type="ARBA" id="ARBA00022737"/>
    </source>
</evidence>
<dbReference type="Pfam" id="PF13432">
    <property type="entry name" value="TPR_16"/>
    <property type="match status" value="3"/>
</dbReference>
<dbReference type="InterPro" id="IPR003673">
    <property type="entry name" value="CoA-Trfase_fam_III"/>
</dbReference>
<feature type="repeat" description="TPR" evidence="8">
    <location>
        <begin position="4675"/>
        <end position="4708"/>
    </location>
</feature>
<dbReference type="PROSITE" id="PS00871">
    <property type="entry name" value="CLPAB_2"/>
    <property type="match status" value="1"/>
</dbReference>
<feature type="repeat" description="TPR" evidence="8">
    <location>
        <begin position="4424"/>
        <end position="4457"/>
    </location>
</feature>
<feature type="repeat" description="TPR" evidence="8">
    <location>
        <begin position="4212"/>
        <end position="4245"/>
    </location>
</feature>
<dbReference type="SUPFAM" id="SSF52540">
    <property type="entry name" value="P-loop containing nucleoside triphosphate hydrolases"/>
    <property type="match status" value="2"/>
</dbReference>
<feature type="repeat" description="TPR" evidence="8">
    <location>
        <begin position="4246"/>
        <end position="4279"/>
    </location>
</feature>
<evidence type="ECO:0000256" key="7">
    <source>
        <dbReference type="ARBA" id="ARBA00023239"/>
    </source>
</evidence>
<feature type="repeat" description="TPR" evidence="8">
    <location>
        <begin position="4979"/>
        <end position="5012"/>
    </location>
</feature>
<feature type="repeat" description="TPR" evidence="8">
    <location>
        <begin position="3860"/>
        <end position="3893"/>
    </location>
</feature>
<keyword evidence="4 8" id="KW-0802">TPR repeat</keyword>
<dbReference type="SMART" id="SM00028">
    <property type="entry name" value="TPR"/>
    <property type="match status" value="53"/>
</dbReference>
<feature type="repeat" description="TPR" evidence="8">
    <location>
        <begin position="3894"/>
        <end position="3927"/>
    </location>
</feature>
<dbReference type="Gene3D" id="4.10.860.10">
    <property type="entry name" value="UVR domain"/>
    <property type="match status" value="1"/>
</dbReference>
<feature type="region of interest" description="Disordered" evidence="12">
    <location>
        <begin position="1"/>
        <end position="141"/>
    </location>
</feature>
<dbReference type="Pfam" id="PF17871">
    <property type="entry name" value="AAA_lid_9"/>
    <property type="match status" value="1"/>
</dbReference>
<dbReference type="Pfam" id="PF00168">
    <property type="entry name" value="C2"/>
    <property type="match status" value="4"/>
</dbReference>
<keyword evidence="6 10" id="KW-0143">Chaperone</keyword>
<feature type="repeat" description="TPR" evidence="8">
    <location>
        <begin position="3528"/>
        <end position="3561"/>
    </location>
</feature>
<feature type="repeat" description="TPR" evidence="8">
    <location>
        <begin position="3629"/>
        <end position="3662"/>
    </location>
</feature>
<dbReference type="SUPFAM" id="SSF49562">
    <property type="entry name" value="C2 domain (Calcium/lipid-binding domain, CaLB)"/>
    <property type="match status" value="4"/>
</dbReference>
<dbReference type="InterPro" id="IPR011990">
    <property type="entry name" value="TPR-like_helical_dom_sf"/>
</dbReference>
<dbReference type="InterPro" id="IPR019489">
    <property type="entry name" value="Clp_ATPase_C"/>
</dbReference>
<dbReference type="SUPFAM" id="SSF56796">
    <property type="entry name" value="Dehydroquinate synthase-like"/>
    <property type="match status" value="1"/>
</dbReference>
<evidence type="ECO:0000256" key="6">
    <source>
        <dbReference type="ARBA" id="ARBA00023186"/>
    </source>
</evidence>
<dbReference type="HAMAP" id="MF_00110">
    <property type="entry name" value="DHQ_synthase"/>
    <property type="match status" value="1"/>
</dbReference>
<dbReference type="InterPro" id="IPR041546">
    <property type="entry name" value="ClpA/ClpB_AAA_lid"/>
</dbReference>
<accession>A0ABP0S5T5</accession>
<evidence type="ECO:0000256" key="8">
    <source>
        <dbReference type="PROSITE-ProRule" id="PRU00339"/>
    </source>
</evidence>
<dbReference type="Pfam" id="PF00515">
    <property type="entry name" value="TPR_1"/>
    <property type="match status" value="11"/>
</dbReference>
<evidence type="ECO:0000256" key="11">
    <source>
        <dbReference type="SAM" id="Coils"/>
    </source>
</evidence>
<dbReference type="InterPro" id="IPR030960">
    <property type="entry name" value="DHQS/DOIS_N"/>
</dbReference>
<dbReference type="Gene3D" id="3.40.50.1970">
    <property type="match status" value="1"/>
</dbReference>
<evidence type="ECO:0000256" key="12">
    <source>
        <dbReference type="SAM" id="MobiDB-lite"/>
    </source>
</evidence>
<dbReference type="Gene3D" id="1.10.1780.10">
    <property type="entry name" value="Clp, N-terminal domain"/>
    <property type="match status" value="1"/>
</dbReference>
<dbReference type="InterPro" id="IPR003593">
    <property type="entry name" value="AAA+_ATPase"/>
</dbReference>
<dbReference type="PROSITE" id="PS50005">
    <property type="entry name" value="TPR"/>
    <property type="match status" value="39"/>
</dbReference>
<evidence type="ECO:0000256" key="3">
    <source>
        <dbReference type="ARBA" id="ARBA00022741"/>
    </source>
</evidence>
<feature type="region of interest" description="Disordered" evidence="12">
    <location>
        <begin position="345"/>
        <end position="367"/>
    </location>
</feature>
<dbReference type="PROSITE" id="PS51903">
    <property type="entry name" value="CLP_R"/>
    <property type="match status" value="1"/>
</dbReference>
<evidence type="ECO:0000256" key="4">
    <source>
        <dbReference type="ARBA" id="ARBA00022803"/>
    </source>
</evidence>
<dbReference type="Pfam" id="PF24621">
    <property type="entry name" value="DHQS_C"/>
    <property type="match status" value="1"/>
</dbReference>
<dbReference type="InterPro" id="IPR004176">
    <property type="entry name" value="Clp_R_N"/>
</dbReference>
<feature type="domain" description="C2" evidence="13">
    <location>
        <begin position="1706"/>
        <end position="1825"/>
    </location>
</feature>
<evidence type="ECO:0000256" key="10">
    <source>
        <dbReference type="RuleBase" id="RU004432"/>
    </source>
</evidence>
<keyword evidence="11" id="KW-0175">Coiled coil</keyword>
<keyword evidence="2 9" id="KW-0677">Repeat</keyword>
<dbReference type="InterPro" id="IPR050498">
    <property type="entry name" value="Ycf3"/>
</dbReference>
<organism evidence="15 16">
    <name type="scientific">Durusdinium trenchii</name>
    <dbReference type="NCBI Taxonomy" id="1381693"/>
    <lineage>
        <taxon>Eukaryota</taxon>
        <taxon>Sar</taxon>
        <taxon>Alveolata</taxon>
        <taxon>Dinophyceae</taxon>
        <taxon>Suessiales</taxon>
        <taxon>Symbiodiniaceae</taxon>
        <taxon>Durusdinium</taxon>
    </lineage>
</organism>
<evidence type="ECO:0000256" key="9">
    <source>
        <dbReference type="PROSITE-ProRule" id="PRU01251"/>
    </source>
</evidence>
<dbReference type="Pfam" id="PF00004">
    <property type="entry name" value="AAA"/>
    <property type="match status" value="1"/>
</dbReference>
<dbReference type="SMART" id="SM01086">
    <property type="entry name" value="ClpB_D2-small"/>
    <property type="match status" value="1"/>
</dbReference>
<dbReference type="CDD" id="cd00009">
    <property type="entry name" value="AAA"/>
    <property type="match status" value="1"/>
</dbReference>
<feature type="repeat" description="TPR" evidence="8">
    <location>
        <begin position="4560"/>
        <end position="4593"/>
    </location>
</feature>
<dbReference type="Gene3D" id="1.10.8.60">
    <property type="match status" value="2"/>
</dbReference>
<dbReference type="SUPFAM" id="SSF81923">
    <property type="entry name" value="Double Clp-N motif"/>
    <property type="match status" value="1"/>
</dbReference>
<feature type="repeat" description="TPR" evidence="8">
    <location>
        <begin position="3174"/>
        <end position="3207"/>
    </location>
</feature>
<feature type="coiled-coil region" evidence="11">
    <location>
        <begin position="1323"/>
        <end position="1386"/>
    </location>
</feature>